<dbReference type="EMBL" id="SMLD01000007">
    <property type="protein sequence ID" value="TDE58833.1"/>
    <property type="molecule type" value="Genomic_DNA"/>
</dbReference>
<dbReference type="InterPro" id="IPR051013">
    <property type="entry name" value="MBL_superfamily_lactonases"/>
</dbReference>
<dbReference type="GO" id="GO:0046872">
    <property type="term" value="F:metal ion binding"/>
    <property type="evidence" value="ECO:0007669"/>
    <property type="project" value="UniProtKB-KW"/>
</dbReference>
<keyword evidence="6" id="KW-0472">Membrane</keyword>
<evidence type="ECO:0000256" key="1">
    <source>
        <dbReference type="ARBA" id="ARBA00001947"/>
    </source>
</evidence>
<feature type="transmembrane region" description="Helical" evidence="6">
    <location>
        <begin position="136"/>
        <end position="155"/>
    </location>
</feature>
<dbReference type="CDD" id="cd07729">
    <property type="entry name" value="AHL_lactonase_MBL-fold"/>
    <property type="match status" value="1"/>
</dbReference>
<evidence type="ECO:0000256" key="3">
    <source>
        <dbReference type="ARBA" id="ARBA00022723"/>
    </source>
</evidence>
<comment type="cofactor">
    <cofactor evidence="1">
        <name>Zn(2+)</name>
        <dbReference type="ChEBI" id="CHEBI:29105"/>
    </cofactor>
</comment>
<dbReference type="SUPFAM" id="SSF56281">
    <property type="entry name" value="Metallo-hydrolase/oxidoreductase"/>
    <property type="match status" value="1"/>
</dbReference>
<comment type="caution">
    <text evidence="8">The sequence shown here is derived from an EMBL/GenBank/DDBJ whole genome shotgun (WGS) entry which is preliminary data.</text>
</comment>
<dbReference type="Proteomes" id="UP000295136">
    <property type="component" value="Unassembled WGS sequence"/>
</dbReference>
<organism evidence="8 9">
    <name type="scientific">Nonomuraea mesophila</name>
    <dbReference type="NCBI Taxonomy" id="2530382"/>
    <lineage>
        <taxon>Bacteria</taxon>
        <taxon>Bacillati</taxon>
        <taxon>Actinomycetota</taxon>
        <taxon>Actinomycetes</taxon>
        <taxon>Streptosporangiales</taxon>
        <taxon>Streptosporangiaceae</taxon>
        <taxon>Nonomuraea</taxon>
    </lineage>
</organism>
<evidence type="ECO:0000256" key="2">
    <source>
        <dbReference type="ARBA" id="ARBA00007749"/>
    </source>
</evidence>
<evidence type="ECO:0000313" key="8">
    <source>
        <dbReference type="EMBL" id="TDE58833.1"/>
    </source>
</evidence>
<keyword evidence="6" id="KW-0812">Transmembrane</keyword>
<sequence>MRLRNGVAGMLKLLGKIGLLVSALAAGAVWLVILRLKSVPVPLLVAYGLVLGVFVAGMLWPGVLGRLSTRRRVAAYAGIPAGLGTLGLYLAVVYYVTDLPVLLALAAVACLAWAAAALLRGRRTPGGQGARRTRRAFLLGGAGLVLGVASGLSVGQVERRRRELLAGRERRRQAAVRAAGARKRVADGAVRVFPIHTGDTIVTYGQFYGGLDGWEGLNGYVRTLVDKAQIAVPVHAYLIDHPRHGLLLVDTGVNSEQAWDHDGYYGMTSRLLTERDEYLMTPEQDLRVRLARLGYDPEEITTVFLTHVHDDHAGGLRHLPRATVVMDRRDWEHGVLYPYSFDRVKDNLSFPAFDSGAFGAFPASQDHFGDGSVILLPTPGHSPGHMCVLLRLDTGSVLFMGDTLYTLPHLAVDQVRQMTIGGADTVRQIEAARRIQELLASDPGVVPLFAHDNTRYQSELVASAFADGTPGEEGLRAMRAHMDTVLTSGWRLRPGHAPHFVPPAAGTARGRVEFR</sequence>
<feature type="transmembrane region" description="Helical" evidence="6">
    <location>
        <begin position="39"/>
        <end position="61"/>
    </location>
</feature>
<keyword evidence="4" id="KW-0378">Hydrolase</keyword>
<name>A0A4R5FVV9_9ACTN</name>
<dbReference type="Gene3D" id="3.60.15.10">
    <property type="entry name" value="Ribonuclease Z/Hydroxyacylglutathione hydrolase-like"/>
    <property type="match status" value="1"/>
</dbReference>
<keyword evidence="5" id="KW-0862">Zinc</keyword>
<feature type="transmembrane region" description="Helical" evidence="6">
    <location>
        <begin position="73"/>
        <end position="95"/>
    </location>
</feature>
<feature type="transmembrane region" description="Helical" evidence="6">
    <location>
        <begin position="12"/>
        <end position="33"/>
    </location>
</feature>
<protein>
    <submittedName>
        <fullName evidence="8">N-acyl homoserine lactonase family protein</fullName>
    </submittedName>
</protein>
<feature type="transmembrane region" description="Helical" evidence="6">
    <location>
        <begin position="101"/>
        <end position="120"/>
    </location>
</feature>
<accession>A0A4R5FVV9</accession>
<keyword evidence="3" id="KW-0479">Metal-binding</keyword>
<evidence type="ECO:0000256" key="5">
    <source>
        <dbReference type="ARBA" id="ARBA00022833"/>
    </source>
</evidence>
<dbReference type="PANTHER" id="PTHR42978">
    <property type="entry name" value="QUORUM-QUENCHING LACTONASE YTNP-RELATED-RELATED"/>
    <property type="match status" value="1"/>
</dbReference>
<dbReference type="Pfam" id="PF00753">
    <property type="entry name" value="Lactamase_B"/>
    <property type="match status" value="1"/>
</dbReference>
<proteinExistence type="inferred from homology"/>
<evidence type="ECO:0000313" key="9">
    <source>
        <dbReference type="Proteomes" id="UP000295136"/>
    </source>
</evidence>
<keyword evidence="9" id="KW-1185">Reference proteome</keyword>
<keyword evidence="6" id="KW-1133">Transmembrane helix</keyword>
<comment type="similarity">
    <text evidence="2">Belongs to the metallo-beta-lactamase superfamily.</text>
</comment>
<feature type="domain" description="Metallo-beta-lactamase" evidence="7">
    <location>
        <begin position="233"/>
        <end position="451"/>
    </location>
</feature>
<evidence type="ECO:0000259" key="7">
    <source>
        <dbReference type="SMART" id="SM00849"/>
    </source>
</evidence>
<dbReference type="AlphaFoldDB" id="A0A4R5FVV9"/>
<dbReference type="SMART" id="SM00849">
    <property type="entry name" value="Lactamase_B"/>
    <property type="match status" value="1"/>
</dbReference>
<dbReference type="PANTHER" id="PTHR42978:SF2">
    <property type="entry name" value="102 KBASES UNSTABLE REGION: FROM 1 TO 119443"/>
    <property type="match status" value="1"/>
</dbReference>
<evidence type="ECO:0000256" key="6">
    <source>
        <dbReference type="SAM" id="Phobius"/>
    </source>
</evidence>
<evidence type="ECO:0000256" key="4">
    <source>
        <dbReference type="ARBA" id="ARBA00022801"/>
    </source>
</evidence>
<dbReference type="InterPro" id="IPR036866">
    <property type="entry name" value="RibonucZ/Hydroxyglut_hydro"/>
</dbReference>
<dbReference type="InterPro" id="IPR001279">
    <property type="entry name" value="Metallo-B-lactamas"/>
</dbReference>
<dbReference type="GO" id="GO:0016787">
    <property type="term" value="F:hydrolase activity"/>
    <property type="evidence" value="ECO:0007669"/>
    <property type="project" value="UniProtKB-KW"/>
</dbReference>
<gene>
    <name evidence="8" type="ORF">E1295_04310</name>
</gene>
<reference evidence="8 9" key="1">
    <citation type="submission" date="2019-03" db="EMBL/GenBank/DDBJ databases">
        <title>Draft genome sequences of novel Actinobacteria.</title>
        <authorList>
            <person name="Sahin N."/>
            <person name="Ay H."/>
            <person name="Saygin H."/>
        </authorList>
    </citation>
    <scope>NUCLEOTIDE SEQUENCE [LARGE SCALE GENOMIC DNA]</scope>
    <source>
        <strain evidence="8 9">6K102</strain>
    </source>
</reference>